<comment type="caution">
    <text evidence="6">The sequence shown here is derived from an EMBL/GenBank/DDBJ whole genome shotgun (WGS) entry which is preliminary data.</text>
</comment>
<accession>A0A261FYA5</accession>
<keyword evidence="5" id="KW-0812">Transmembrane</keyword>
<keyword evidence="5" id="KW-1133">Transmembrane helix</keyword>
<feature type="transmembrane region" description="Helical" evidence="5">
    <location>
        <begin position="100"/>
        <end position="124"/>
    </location>
</feature>
<dbReference type="AlphaFoldDB" id="A0A261FYA5"/>
<dbReference type="Gene3D" id="1.20.5.1930">
    <property type="match status" value="1"/>
</dbReference>
<dbReference type="InterPro" id="IPR050482">
    <property type="entry name" value="Sensor_HK_TwoCompSys"/>
</dbReference>
<evidence type="ECO:0000313" key="6">
    <source>
        <dbReference type="EMBL" id="OZG64152.1"/>
    </source>
</evidence>
<keyword evidence="3" id="KW-0902">Two-component regulatory system</keyword>
<proteinExistence type="predicted"/>
<dbReference type="InterPro" id="IPR036890">
    <property type="entry name" value="HATPase_C_sf"/>
</dbReference>
<dbReference type="EMBL" id="MWWY01000025">
    <property type="protein sequence ID" value="OZG64152.1"/>
    <property type="molecule type" value="Genomic_DNA"/>
</dbReference>
<keyword evidence="7" id="KW-1185">Reference proteome</keyword>
<evidence type="ECO:0000256" key="2">
    <source>
        <dbReference type="ARBA" id="ARBA00022777"/>
    </source>
</evidence>
<protein>
    <submittedName>
        <fullName evidence="6">Histidine kinase</fullName>
    </submittedName>
</protein>
<sequence length="442" mass="47569">MSCTNSRKSDDAMNNLVSNCCDLRDETAGHSTTFADSTVMNYAIIAIIAAGTGLTVMFDGAALIAGVITIPVALVIVAACALAAIAYWHPLISIYVNTMLWVAACLVPLLTHGVNLMAIPVAIASMLAARHHTRHSAIAVTVQMLAWTAGVVIGVLSPPDTPLAAGVLLVLPAAAVAGLLMAWKQRLDRAQAVERELQQRRIAMREQERRTIAATRIHDRITNRLAYLILRMDNDQAQWHDSQPDCVAVRTELADLSGVVQDVLDETRDVIGILNGYCSVQNTADAAESSADNVDDTAAGDPAGETAVIRDHLTDVSRRLEALGFTVDTALNGILPQQYRIVSVNALHDLIDEVGNNIAKHAQPHTVCDIHLDFDGTQVTLTSHNQVRAFSDAHDAHVEQRKTMSIGMGLHTKAAFIHHLGGSLRHTTSEGIWQLQAQIPCA</sequence>
<dbReference type="PANTHER" id="PTHR24421">
    <property type="entry name" value="NITRATE/NITRITE SENSOR PROTEIN NARX-RELATED"/>
    <property type="match status" value="1"/>
</dbReference>
<dbReference type="GO" id="GO:0000160">
    <property type="term" value="P:phosphorelay signal transduction system"/>
    <property type="evidence" value="ECO:0007669"/>
    <property type="project" value="UniProtKB-KW"/>
</dbReference>
<keyword evidence="5" id="KW-0472">Membrane</keyword>
<evidence type="ECO:0000256" key="1">
    <source>
        <dbReference type="ARBA" id="ARBA00022679"/>
    </source>
</evidence>
<evidence type="ECO:0000256" key="4">
    <source>
        <dbReference type="SAM" id="Coils"/>
    </source>
</evidence>
<evidence type="ECO:0000256" key="5">
    <source>
        <dbReference type="SAM" id="Phobius"/>
    </source>
</evidence>
<dbReference type="GO" id="GO:0016301">
    <property type="term" value="F:kinase activity"/>
    <property type="evidence" value="ECO:0007669"/>
    <property type="project" value="UniProtKB-KW"/>
</dbReference>
<feature type="coiled-coil region" evidence="4">
    <location>
        <begin position="180"/>
        <end position="210"/>
    </location>
</feature>
<evidence type="ECO:0000256" key="3">
    <source>
        <dbReference type="ARBA" id="ARBA00023012"/>
    </source>
</evidence>
<feature type="transmembrane region" description="Helical" evidence="5">
    <location>
        <begin position="65"/>
        <end position="88"/>
    </location>
</feature>
<dbReference type="OrthoDB" id="3230610at2"/>
<keyword evidence="2 6" id="KW-0418">Kinase</keyword>
<reference evidence="6 7" key="1">
    <citation type="journal article" date="2017" name="BMC Genomics">
        <title>Comparative genomic and phylogenomic analyses of the Bifidobacteriaceae family.</title>
        <authorList>
            <person name="Lugli G.A."/>
            <person name="Milani C."/>
            <person name="Turroni F."/>
            <person name="Duranti S."/>
            <person name="Mancabelli L."/>
            <person name="Mangifesta M."/>
            <person name="Ferrario C."/>
            <person name="Modesto M."/>
            <person name="Mattarelli P."/>
            <person name="Jiri K."/>
            <person name="van Sinderen D."/>
            <person name="Ventura M."/>
        </authorList>
    </citation>
    <scope>NUCLEOTIDE SEQUENCE [LARGE SCALE GENOMIC DNA]</scope>
    <source>
        <strain evidence="6 7">DSM 100202</strain>
    </source>
</reference>
<feature type="transmembrane region" description="Helical" evidence="5">
    <location>
        <begin position="163"/>
        <end position="183"/>
    </location>
</feature>
<dbReference type="RefSeq" id="WP_094729932.1">
    <property type="nucleotide sequence ID" value="NZ_MWWY01000025.1"/>
</dbReference>
<keyword evidence="1" id="KW-0808">Transferase</keyword>
<feature type="transmembrane region" description="Helical" evidence="5">
    <location>
        <begin position="136"/>
        <end position="157"/>
    </location>
</feature>
<organism evidence="6 7">
    <name type="scientific">Bifidobacterium hapali</name>
    <dbReference type="NCBI Taxonomy" id="1630172"/>
    <lineage>
        <taxon>Bacteria</taxon>
        <taxon>Bacillati</taxon>
        <taxon>Actinomycetota</taxon>
        <taxon>Actinomycetes</taxon>
        <taxon>Bifidobacteriales</taxon>
        <taxon>Bifidobacteriaceae</taxon>
        <taxon>Bifidobacterium</taxon>
    </lineage>
</organism>
<feature type="transmembrane region" description="Helical" evidence="5">
    <location>
        <begin position="39"/>
        <end position="58"/>
    </location>
</feature>
<dbReference type="Gene3D" id="3.30.565.10">
    <property type="entry name" value="Histidine kinase-like ATPase, C-terminal domain"/>
    <property type="match status" value="1"/>
</dbReference>
<name>A0A261FYA5_9BIFI</name>
<dbReference type="Proteomes" id="UP000216074">
    <property type="component" value="Unassembled WGS sequence"/>
</dbReference>
<gene>
    <name evidence="6" type="ORF">BHAP_1319</name>
</gene>
<keyword evidence="4" id="KW-0175">Coiled coil</keyword>
<evidence type="ECO:0000313" key="7">
    <source>
        <dbReference type="Proteomes" id="UP000216074"/>
    </source>
</evidence>